<accession>A0A9P5XZX6</accession>
<evidence type="ECO:0000313" key="3">
    <source>
        <dbReference type="Proteomes" id="UP000807353"/>
    </source>
</evidence>
<sequence>MVRDTLSLNTLQYLPLANGIGAITSSLLWSLGLWHMVPSHCLENTSYPTSSHQIPLPMRTIGMHLLRNLTLQRSYLGRSKRNLPLFE</sequence>
<organism evidence="2 3">
    <name type="scientific">Collybia nuda</name>
    <dbReference type="NCBI Taxonomy" id="64659"/>
    <lineage>
        <taxon>Eukaryota</taxon>
        <taxon>Fungi</taxon>
        <taxon>Dikarya</taxon>
        <taxon>Basidiomycota</taxon>
        <taxon>Agaricomycotina</taxon>
        <taxon>Agaricomycetes</taxon>
        <taxon>Agaricomycetidae</taxon>
        <taxon>Agaricales</taxon>
        <taxon>Tricholomatineae</taxon>
        <taxon>Clitocybaceae</taxon>
        <taxon>Collybia</taxon>
    </lineage>
</organism>
<keyword evidence="1" id="KW-0472">Membrane</keyword>
<evidence type="ECO:0000313" key="2">
    <source>
        <dbReference type="EMBL" id="KAF9460832.1"/>
    </source>
</evidence>
<dbReference type="AlphaFoldDB" id="A0A9P5XZX6"/>
<reference evidence="2" key="1">
    <citation type="submission" date="2020-11" db="EMBL/GenBank/DDBJ databases">
        <authorList>
            <consortium name="DOE Joint Genome Institute"/>
            <person name="Ahrendt S."/>
            <person name="Riley R."/>
            <person name="Andreopoulos W."/>
            <person name="Labutti K."/>
            <person name="Pangilinan J."/>
            <person name="Ruiz-Duenas F.J."/>
            <person name="Barrasa J.M."/>
            <person name="Sanchez-Garcia M."/>
            <person name="Camarero S."/>
            <person name="Miyauchi S."/>
            <person name="Serrano A."/>
            <person name="Linde D."/>
            <person name="Babiker R."/>
            <person name="Drula E."/>
            <person name="Ayuso-Fernandez I."/>
            <person name="Pacheco R."/>
            <person name="Padilla G."/>
            <person name="Ferreira P."/>
            <person name="Barriuso J."/>
            <person name="Kellner H."/>
            <person name="Castanera R."/>
            <person name="Alfaro M."/>
            <person name="Ramirez L."/>
            <person name="Pisabarro A.G."/>
            <person name="Kuo A."/>
            <person name="Tritt A."/>
            <person name="Lipzen A."/>
            <person name="He G."/>
            <person name="Yan M."/>
            <person name="Ng V."/>
            <person name="Cullen D."/>
            <person name="Martin F."/>
            <person name="Rosso M.-N."/>
            <person name="Henrissat B."/>
            <person name="Hibbett D."/>
            <person name="Martinez A.T."/>
            <person name="Grigoriev I.V."/>
        </authorList>
    </citation>
    <scope>NUCLEOTIDE SEQUENCE</scope>
    <source>
        <strain evidence="2">CBS 247.69</strain>
    </source>
</reference>
<gene>
    <name evidence="2" type="ORF">BDZ94DRAFT_1265241</name>
</gene>
<dbReference type="Proteomes" id="UP000807353">
    <property type="component" value="Unassembled WGS sequence"/>
</dbReference>
<keyword evidence="1" id="KW-0812">Transmembrane</keyword>
<keyword evidence="1" id="KW-1133">Transmembrane helix</keyword>
<comment type="caution">
    <text evidence="2">The sequence shown here is derived from an EMBL/GenBank/DDBJ whole genome shotgun (WGS) entry which is preliminary data.</text>
</comment>
<keyword evidence="3" id="KW-1185">Reference proteome</keyword>
<feature type="transmembrane region" description="Helical" evidence="1">
    <location>
        <begin position="12"/>
        <end position="34"/>
    </location>
</feature>
<protein>
    <submittedName>
        <fullName evidence="2">Uncharacterized protein</fullName>
    </submittedName>
</protein>
<dbReference type="EMBL" id="MU150293">
    <property type="protein sequence ID" value="KAF9460832.1"/>
    <property type="molecule type" value="Genomic_DNA"/>
</dbReference>
<proteinExistence type="predicted"/>
<name>A0A9P5XZX6_9AGAR</name>
<evidence type="ECO:0000256" key="1">
    <source>
        <dbReference type="SAM" id="Phobius"/>
    </source>
</evidence>